<dbReference type="PANTHER" id="PTHR43603">
    <property type="entry name" value="COBW DOMAIN-CONTAINING PROTEIN DDB_G0274527"/>
    <property type="match status" value="1"/>
</dbReference>
<dbReference type="InterPro" id="IPR051927">
    <property type="entry name" value="Zn_Chap_cDPG_Synth"/>
</dbReference>
<dbReference type="Pfam" id="PF02492">
    <property type="entry name" value="cobW"/>
    <property type="match status" value="1"/>
</dbReference>
<evidence type="ECO:0000256" key="1">
    <source>
        <dbReference type="ARBA" id="ARBA00022741"/>
    </source>
</evidence>
<dbReference type="CDD" id="cd03112">
    <property type="entry name" value="CobW-like"/>
    <property type="match status" value="1"/>
</dbReference>
<evidence type="ECO:0000256" key="4">
    <source>
        <dbReference type="ARBA" id="ARBA00034320"/>
    </source>
</evidence>
<dbReference type="Gene3D" id="3.30.1220.10">
    <property type="entry name" value="CobW-like, C-terminal domain"/>
    <property type="match status" value="1"/>
</dbReference>
<dbReference type="InterPro" id="IPR003495">
    <property type="entry name" value="CobW/HypB/UreG_nucleotide-bd"/>
</dbReference>
<dbReference type="SMART" id="SM00833">
    <property type="entry name" value="CobW_C"/>
    <property type="match status" value="1"/>
</dbReference>
<protein>
    <recommendedName>
        <fullName evidence="6">CobW C-terminal domain-containing protein</fullName>
    </recommendedName>
</protein>
<dbReference type="EMBL" id="LSRX01000249">
    <property type="protein sequence ID" value="OLQ02981.1"/>
    <property type="molecule type" value="Genomic_DNA"/>
</dbReference>
<proteinExistence type="inferred from homology"/>
<dbReference type="Gene3D" id="3.40.50.300">
    <property type="entry name" value="P-loop containing nucleotide triphosphate hydrolases"/>
    <property type="match status" value="1"/>
</dbReference>
<evidence type="ECO:0000313" key="7">
    <source>
        <dbReference type="EMBL" id="OLQ02981.1"/>
    </source>
</evidence>
<name>A0A1Q9E6E0_SYMMI</name>
<dbReference type="PANTHER" id="PTHR43603:SF1">
    <property type="entry name" value="ZINC-REGULATED GTPASE METALLOPROTEIN ACTIVATOR 1"/>
    <property type="match status" value="1"/>
</dbReference>
<dbReference type="AlphaFoldDB" id="A0A1Q9E6E0"/>
<keyword evidence="3" id="KW-0143">Chaperone</keyword>
<dbReference type="SUPFAM" id="SSF90002">
    <property type="entry name" value="Hypothetical protein YjiA, C-terminal domain"/>
    <property type="match status" value="1"/>
</dbReference>
<dbReference type="SUPFAM" id="SSF52540">
    <property type="entry name" value="P-loop containing nucleoside triphosphate hydrolases"/>
    <property type="match status" value="1"/>
</dbReference>
<evidence type="ECO:0000256" key="5">
    <source>
        <dbReference type="ARBA" id="ARBA00049117"/>
    </source>
</evidence>
<comment type="caution">
    <text evidence="7">The sequence shown here is derived from an EMBL/GenBank/DDBJ whole genome shotgun (WGS) entry which is preliminary data.</text>
</comment>
<dbReference type="GO" id="GO:0000166">
    <property type="term" value="F:nucleotide binding"/>
    <property type="evidence" value="ECO:0007669"/>
    <property type="project" value="UniProtKB-KW"/>
</dbReference>
<dbReference type="InterPro" id="IPR027417">
    <property type="entry name" value="P-loop_NTPase"/>
</dbReference>
<dbReference type="Proteomes" id="UP000186817">
    <property type="component" value="Unassembled WGS sequence"/>
</dbReference>
<dbReference type="Pfam" id="PF07683">
    <property type="entry name" value="CobW_C"/>
    <property type="match status" value="1"/>
</dbReference>
<feature type="domain" description="CobW C-terminal" evidence="6">
    <location>
        <begin position="319"/>
        <end position="492"/>
    </location>
</feature>
<keyword evidence="1" id="KW-0547">Nucleotide-binding</keyword>
<evidence type="ECO:0000256" key="2">
    <source>
        <dbReference type="ARBA" id="ARBA00022801"/>
    </source>
</evidence>
<sequence length="687" mass="74903">MVGTGQLPVTVLSGFLGAGKTTLLKQILKTANADPEQTPMKIAVLVNDMGEINIDASEIKNSRLIQEEARMVELHNGCICCTLREDLLKTVKELSEEQAFDYLVVESTGISEPLPVAQTFTMNIDEAVPKSGEKMSFQTLSNFARLDTMVTVVDALNVYDALGSIETLAERNSTGMVGNTGLRDEKKGEVPPTGFWASLKAAAWRAFLTAHSIEPAPEVEDDRSIVQLMLDQIEFADIIILSKAPLMEKPEAISEIKCLLQRLNPDAKVIVPMEEHFTDLTARAVINTGLFDMEKAEASADWKRELEKEKVPETLEYGIASVVFRNHSRPFHPARLKAAFAGFGNYETSIAAAKSRSQQGNAGEEVGQAGPSSCDTVGPFQGMVGDAQGPFQGVVRAKGRLWIASAHAHPVEFQSSGRLFNLSASDRPFLDALPQEKFDDFSRRRFSKVLAEMKEEGRWHDESGYGDRDSEVIFIGVGIDKARILEALQEALLTDQELAEGPERWKEFEDVFFNGEFWGSSQTSGVKQWMPSGDQKLLHPSSFVQGLQVQLLPAGLGESAGTMASLLDVELGADGGASAYLVQELPVDGVDAAGPVLRVSPHRVLLPFGCVVRLGGLDTGLSGSEPGPARLRPLAGRRAALRRALADGRRLLVRVELELQLWYASAQWVAVEGESAPVRLLPRQLLP</sequence>
<comment type="catalytic activity">
    <reaction evidence="5">
        <text>GTP + H2O = GDP + phosphate + H(+)</text>
        <dbReference type="Rhea" id="RHEA:19669"/>
        <dbReference type="ChEBI" id="CHEBI:15377"/>
        <dbReference type="ChEBI" id="CHEBI:15378"/>
        <dbReference type="ChEBI" id="CHEBI:37565"/>
        <dbReference type="ChEBI" id="CHEBI:43474"/>
        <dbReference type="ChEBI" id="CHEBI:58189"/>
    </reaction>
    <physiologicalReaction direction="left-to-right" evidence="5">
        <dbReference type="Rhea" id="RHEA:19670"/>
    </physiologicalReaction>
</comment>
<dbReference type="InterPro" id="IPR036627">
    <property type="entry name" value="CobW-likC_sf"/>
</dbReference>
<organism evidence="7 8">
    <name type="scientific">Symbiodinium microadriaticum</name>
    <name type="common">Dinoflagellate</name>
    <name type="synonym">Zooxanthella microadriatica</name>
    <dbReference type="NCBI Taxonomy" id="2951"/>
    <lineage>
        <taxon>Eukaryota</taxon>
        <taxon>Sar</taxon>
        <taxon>Alveolata</taxon>
        <taxon>Dinophyceae</taxon>
        <taxon>Suessiales</taxon>
        <taxon>Symbiodiniaceae</taxon>
        <taxon>Symbiodinium</taxon>
    </lineage>
</organism>
<reference evidence="7 8" key="1">
    <citation type="submission" date="2016-02" db="EMBL/GenBank/DDBJ databases">
        <title>Genome analysis of coral dinoflagellate symbionts highlights evolutionary adaptations to a symbiotic lifestyle.</title>
        <authorList>
            <person name="Aranda M."/>
            <person name="Li Y."/>
            <person name="Liew Y.J."/>
            <person name="Baumgarten S."/>
            <person name="Simakov O."/>
            <person name="Wilson M."/>
            <person name="Piel J."/>
            <person name="Ashoor H."/>
            <person name="Bougouffa S."/>
            <person name="Bajic V.B."/>
            <person name="Ryu T."/>
            <person name="Ravasi T."/>
            <person name="Bayer T."/>
            <person name="Micklem G."/>
            <person name="Kim H."/>
            <person name="Bhak J."/>
            <person name="Lajeunesse T.C."/>
            <person name="Voolstra C.R."/>
        </authorList>
    </citation>
    <scope>NUCLEOTIDE SEQUENCE [LARGE SCALE GENOMIC DNA]</scope>
    <source>
        <strain evidence="7 8">CCMP2467</strain>
    </source>
</reference>
<evidence type="ECO:0000313" key="8">
    <source>
        <dbReference type="Proteomes" id="UP000186817"/>
    </source>
</evidence>
<gene>
    <name evidence="7" type="ORF">AK812_SmicGene14106</name>
</gene>
<comment type="similarity">
    <text evidence="4">Belongs to the SIMIBI class G3E GTPase family. ZNG1 subfamily.</text>
</comment>
<dbReference type="OrthoDB" id="272672at2759"/>
<evidence type="ECO:0000256" key="3">
    <source>
        <dbReference type="ARBA" id="ARBA00023186"/>
    </source>
</evidence>
<dbReference type="InterPro" id="IPR011629">
    <property type="entry name" value="CobW-like_C"/>
</dbReference>
<keyword evidence="8" id="KW-1185">Reference proteome</keyword>
<accession>A0A1Q9E6E0</accession>
<evidence type="ECO:0000259" key="6">
    <source>
        <dbReference type="SMART" id="SM00833"/>
    </source>
</evidence>
<dbReference type="GO" id="GO:0016787">
    <property type="term" value="F:hydrolase activity"/>
    <property type="evidence" value="ECO:0007669"/>
    <property type="project" value="UniProtKB-KW"/>
</dbReference>
<keyword evidence="2" id="KW-0378">Hydrolase</keyword>